<evidence type="ECO:0000313" key="3">
    <source>
        <dbReference type="Proteomes" id="UP000001740"/>
    </source>
</evidence>
<feature type="transmembrane region" description="Helical" evidence="1">
    <location>
        <begin position="46"/>
        <end position="68"/>
    </location>
</feature>
<dbReference type="Pfam" id="PF09604">
    <property type="entry name" value="Potass_KdpF"/>
    <property type="match status" value="1"/>
</dbReference>
<dbReference type="GO" id="GO:0005886">
    <property type="term" value="C:plasma membrane"/>
    <property type="evidence" value="ECO:0007669"/>
    <property type="project" value="InterPro"/>
</dbReference>
<evidence type="ECO:0000256" key="1">
    <source>
        <dbReference type="SAM" id="Phobius"/>
    </source>
</evidence>
<protein>
    <recommendedName>
        <fullName evidence="4">Potassium-transporting ATPase subunit F</fullName>
    </recommendedName>
</protein>
<dbReference type="GO" id="GO:0008556">
    <property type="term" value="F:P-type potassium transmembrane transporter activity"/>
    <property type="evidence" value="ECO:0007669"/>
    <property type="project" value="InterPro"/>
</dbReference>
<evidence type="ECO:0000313" key="2">
    <source>
        <dbReference type="EMBL" id="ACD57674.1"/>
    </source>
</evidence>
<evidence type="ECO:0008006" key="4">
    <source>
        <dbReference type="Google" id="ProtNLM"/>
    </source>
</evidence>
<dbReference type="AlphaFoldDB" id="A0A0K0GHN7"/>
<keyword evidence="1" id="KW-0472">Membrane</keyword>
<gene>
    <name evidence="2" type="ordered locus">PXO_04388</name>
</gene>
<accession>A0A0K0GHN7</accession>
<dbReference type="EMBL" id="CP000967">
    <property type="protein sequence ID" value="ACD57674.1"/>
    <property type="molecule type" value="Genomic_DNA"/>
</dbReference>
<sequence length="73" mass="7992">MSARSALRAWCGSALSCWRVRAADAATPRIHRAFVRTSRGVVDMPAWLSLLCGVAVLVAAAYLLYVVLRPEDF</sequence>
<name>A0A0K0GHN7_XANOP</name>
<dbReference type="KEGG" id="xop:PXO_04388"/>
<dbReference type="InterPro" id="IPR011726">
    <property type="entry name" value="KdpF"/>
</dbReference>
<proteinExistence type="predicted"/>
<keyword evidence="1" id="KW-1133">Transmembrane helix</keyword>
<dbReference type="HOGENOM" id="CLU_2703948_0_0_6"/>
<reference evidence="2 3" key="1">
    <citation type="journal article" date="2008" name="BMC Genomics">
        <title>Genome sequence and rapid evolution of the rice pathogen Xanthomonas oryzae pv. oryzae PXO99A.</title>
        <authorList>
            <person name="Salzberg S.L."/>
            <person name="Sommer D.D."/>
            <person name="Schatz M.C."/>
            <person name="Phillippy A.M."/>
            <person name="Rabinowicz P.D."/>
            <person name="Tsuge S."/>
            <person name="Furutani A."/>
            <person name="Ochiai H."/>
            <person name="Delcher A.L."/>
            <person name="Kelley D."/>
            <person name="Madupu R."/>
            <person name="Puiu D."/>
            <person name="Radune D."/>
            <person name="Shumway M."/>
            <person name="Trapnell C."/>
            <person name="Aparna G."/>
            <person name="Jha G."/>
            <person name="Pandey A."/>
            <person name="Patil P.B."/>
            <person name="Ishihara H."/>
            <person name="Meyer D.F."/>
            <person name="Szurek B."/>
            <person name="Verdier V."/>
            <person name="Koebnik R."/>
            <person name="Dow J.M."/>
            <person name="Ryan R.P."/>
            <person name="Hirata H."/>
            <person name="Tsuyumu S."/>
            <person name="Won Lee S."/>
            <person name="Seo Y.S."/>
            <person name="Sriariyanum M."/>
            <person name="Ronald P.C."/>
            <person name="Sonti R.V."/>
            <person name="Van Sluys M.A."/>
            <person name="Leach J.E."/>
            <person name="White F.F."/>
            <person name="Bogdanove A.J."/>
        </authorList>
    </citation>
    <scope>NUCLEOTIDE SEQUENCE [LARGE SCALE GENOMIC DNA]</scope>
    <source>
        <strain evidence="2 3">PXO99A</strain>
    </source>
</reference>
<dbReference type="Proteomes" id="UP000001740">
    <property type="component" value="Chromosome"/>
</dbReference>
<organism evidence="2 3">
    <name type="scientific">Xanthomonas oryzae pv. oryzae (strain PXO99A)</name>
    <dbReference type="NCBI Taxonomy" id="360094"/>
    <lineage>
        <taxon>Bacteria</taxon>
        <taxon>Pseudomonadati</taxon>
        <taxon>Pseudomonadota</taxon>
        <taxon>Gammaproteobacteria</taxon>
        <taxon>Lysobacterales</taxon>
        <taxon>Lysobacteraceae</taxon>
        <taxon>Xanthomonas</taxon>
    </lineage>
</organism>
<keyword evidence="1" id="KW-0812">Transmembrane</keyword>